<proteinExistence type="predicted"/>
<dbReference type="KEGG" id="orp:MOP44_22780"/>
<reference evidence="1" key="1">
    <citation type="submission" date="2021-04" db="EMBL/GenBank/DDBJ databases">
        <title>Phylogenetic analysis of Acidobacteriaceae.</title>
        <authorList>
            <person name="Qiu L."/>
            <person name="Zhang Q."/>
        </authorList>
    </citation>
    <scope>NUCLEOTIDE SEQUENCE</scope>
    <source>
        <strain evidence="1">DSM 25168</strain>
    </source>
</reference>
<gene>
    <name evidence="1" type="ORF">MOP44_22780</name>
</gene>
<name>A0A9J7BKH6_9BACT</name>
<sequence length="251" mass="28321">MLLADFKQMVPGFSQKGHPEKIKLFGWYLHVHVGKDTFSPADVKKCYDTLHEIPPSSFSGYFKNLVDQKQLIKNSSGYRLAGEVRDHLAAAYTPSGHKVQVTAILRDLPAKVPDLAERTFLDETLICYEHGAFRATVVMAWNLTYHHLCDYVIKHRLADFNARWLVKYPGHHKSGTRTVSVIDDFMQELKESEVITICKDAGIITKDVFKIMDEKLGKRNSAAHPSSVSIGQLQTDALIVDLVDNVVLKLK</sequence>
<evidence type="ECO:0000313" key="2">
    <source>
        <dbReference type="Proteomes" id="UP001059380"/>
    </source>
</evidence>
<organism evidence="1 2">
    <name type="scientific">Occallatibacter riparius</name>
    <dbReference type="NCBI Taxonomy" id="1002689"/>
    <lineage>
        <taxon>Bacteria</taxon>
        <taxon>Pseudomonadati</taxon>
        <taxon>Acidobacteriota</taxon>
        <taxon>Terriglobia</taxon>
        <taxon>Terriglobales</taxon>
        <taxon>Acidobacteriaceae</taxon>
        <taxon>Occallatibacter</taxon>
    </lineage>
</organism>
<evidence type="ECO:0000313" key="1">
    <source>
        <dbReference type="EMBL" id="UWZ83380.1"/>
    </source>
</evidence>
<dbReference type="EMBL" id="CP093313">
    <property type="protein sequence ID" value="UWZ83380.1"/>
    <property type="molecule type" value="Genomic_DNA"/>
</dbReference>
<dbReference type="RefSeq" id="WP_260792715.1">
    <property type="nucleotide sequence ID" value="NZ_CP093313.1"/>
</dbReference>
<dbReference type="AlphaFoldDB" id="A0A9J7BKH6"/>
<keyword evidence="2" id="KW-1185">Reference proteome</keyword>
<dbReference type="Proteomes" id="UP001059380">
    <property type="component" value="Chromosome"/>
</dbReference>
<accession>A0A9J7BKH6</accession>
<protein>
    <submittedName>
        <fullName evidence="1">Uncharacterized protein</fullName>
    </submittedName>
</protein>